<comment type="caution">
    <text evidence="1">Lacks conserved residue(s) required for the propagation of feature annotation.</text>
</comment>
<protein>
    <recommendedName>
        <fullName evidence="3">ShKT domain-containing protein</fullName>
    </recommendedName>
</protein>
<accession>A0A8W8P377</accession>
<proteinExistence type="predicted"/>
<dbReference type="Gene3D" id="1.10.10.1940">
    <property type="match status" value="1"/>
</dbReference>
<reference evidence="4" key="1">
    <citation type="submission" date="2022-08" db="UniProtKB">
        <authorList>
            <consortium name="EnsemblMetazoa"/>
        </authorList>
    </citation>
    <scope>IDENTIFICATION</scope>
    <source>
        <strain evidence="4">05x7-T-G4-1.051#20</strain>
    </source>
</reference>
<dbReference type="EnsemblMetazoa" id="G8646.1">
    <property type="protein sequence ID" value="G8646.1:cds"/>
    <property type="gene ID" value="G8646"/>
</dbReference>
<dbReference type="SMART" id="SM00254">
    <property type="entry name" value="ShKT"/>
    <property type="match status" value="1"/>
</dbReference>
<dbReference type="AlphaFoldDB" id="A0A8W8P377"/>
<feature type="domain" description="ShKT" evidence="3">
    <location>
        <begin position="546"/>
        <end position="586"/>
    </location>
</feature>
<evidence type="ECO:0000256" key="1">
    <source>
        <dbReference type="PROSITE-ProRule" id="PRU01005"/>
    </source>
</evidence>
<evidence type="ECO:0000313" key="4">
    <source>
        <dbReference type="EnsemblMetazoa" id="G8646.1:cds"/>
    </source>
</evidence>
<keyword evidence="5" id="KW-1185">Reference proteome</keyword>
<evidence type="ECO:0000256" key="2">
    <source>
        <dbReference type="SAM" id="MobiDB-lite"/>
    </source>
</evidence>
<organism evidence="4 5">
    <name type="scientific">Magallana gigas</name>
    <name type="common">Pacific oyster</name>
    <name type="synonym">Crassostrea gigas</name>
    <dbReference type="NCBI Taxonomy" id="29159"/>
    <lineage>
        <taxon>Eukaryota</taxon>
        <taxon>Metazoa</taxon>
        <taxon>Spiralia</taxon>
        <taxon>Lophotrochozoa</taxon>
        <taxon>Mollusca</taxon>
        <taxon>Bivalvia</taxon>
        <taxon>Autobranchia</taxon>
        <taxon>Pteriomorphia</taxon>
        <taxon>Ostreida</taxon>
        <taxon>Ostreoidea</taxon>
        <taxon>Ostreidae</taxon>
        <taxon>Magallana</taxon>
    </lineage>
</organism>
<name>A0A8W8P377_MAGGI</name>
<sequence length="653" mass="74941">MYRTKFKKKERFICECCDFSTDRFNNYKRHCETKKHRDCLDLTNHEETLSVSDIYQVQRSQADVDLTSSDSTDYALDSDGPSCCDYIEDHSVTSDSDETKGNNSKQMQHEVLDDDDDEEIDTRITNDQESEPSDWFPFESKLHFLLSVLHSSKTHRVSDETLSFILYILRECCVKNVPSLAKIKSFWTENLKLDEMIQQHCVRTLSEHQMQLLTLHLETVDQTDFSYRINADTFFKFLDSRQGKDYKHYLQVAPFNMEFAGLKMPYVEALGKLALISKHIYQGVTSVGSEFEDYLAFIKDNIPQLGSKSKTHFCVHISDDIIRHGHPLHFTEDVFEKNHKSIRESIRHQNGHQRSRDTVIQFAKSELTKHVVSGGFLHLNDTWKQASSFVLSYGNDKKIKSFLGVPDQNENFKAGELRNVTRTSSRKPMGNPNLLEELELLTISVAIDTDIAKDAKLYSCLGCITSEGDYAGIQSFVLYSETVKDRIGVIQKLLRIKTKTAEHEIAFLKVCNISFTSCNQVVQLTNETHIKKTCHIRHVVHVIHDCKREKPRDDVIMDCKAYGTGACKAPYVSWATKNCAKTCGFCDLIKQKAQCIYSDWMTVSGCSVKCGRVYNTEVMSFTNVKNKTPGSKDCKENIERYTYVIFSRVSTQK</sequence>
<feature type="region of interest" description="Disordered" evidence="2">
    <location>
        <begin position="92"/>
        <end position="119"/>
    </location>
</feature>
<dbReference type="Proteomes" id="UP000005408">
    <property type="component" value="Unassembled WGS sequence"/>
</dbReference>
<dbReference type="PROSITE" id="PS51670">
    <property type="entry name" value="SHKT"/>
    <property type="match status" value="1"/>
</dbReference>
<dbReference type="InterPro" id="IPR003582">
    <property type="entry name" value="ShKT_dom"/>
</dbReference>
<evidence type="ECO:0000313" key="5">
    <source>
        <dbReference type="Proteomes" id="UP000005408"/>
    </source>
</evidence>
<evidence type="ECO:0000259" key="3">
    <source>
        <dbReference type="PROSITE" id="PS51670"/>
    </source>
</evidence>